<keyword evidence="2" id="KW-0472">Membrane</keyword>
<evidence type="ECO:0000313" key="4">
    <source>
        <dbReference type="Proteomes" id="UP000436088"/>
    </source>
</evidence>
<keyword evidence="2" id="KW-1133">Transmembrane helix</keyword>
<feature type="compositionally biased region" description="Basic and acidic residues" evidence="1">
    <location>
        <begin position="37"/>
        <end position="50"/>
    </location>
</feature>
<gene>
    <name evidence="3" type="ORF">F3Y22_tig00110020pilonHSYRG00393</name>
</gene>
<organism evidence="3 4">
    <name type="scientific">Hibiscus syriacus</name>
    <name type="common">Rose of Sharon</name>
    <dbReference type="NCBI Taxonomy" id="106335"/>
    <lineage>
        <taxon>Eukaryota</taxon>
        <taxon>Viridiplantae</taxon>
        <taxon>Streptophyta</taxon>
        <taxon>Embryophyta</taxon>
        <taxon>Tracheophyta</taxon>
        <taxon>Spermatophyta</taxon>
        <taxon>Magnoliopsida</taxon>
        <taxon>eudicotyledons</taxon>
        <taxon>Gunneridae</taxon>
        <taxon>Pentapetalae</taxon>
        <taxon>rosids</taxon>
        <taxon>malvids</taxon>
        <taxon>Malvales</taxon>
        <taxon>Malvaceae</taxon>
        <taxon>Malvoideae</taxon>
        <taxon>Hibiscus</taxon>
    </lineage>
</organism>
<feature type="transmembrane region" description="Helical" evidence="2">
    <location>
        <begin position="82"/>
        <end position="105"/>
    </location>
</feature>
<feature type="compositionally biased region" description="Polar residues" evidence="1">
    <location>
        <begin position="22"/>
        <end position="33"/>
    </location>
</feature>
<name>A0A6A3BSL4_HIBSY</name>
<feature type="transmembrane region" description="Helical" evidence="2">
    <location>
        <begin position="58"/>
        <end position="76"/>
    </location>
</feature>
<dbReference type="Proteomes" id="UP000436088">
    <property type="component" value="Unassembled WGS sequence"/>
</dbReference>
<accession>A0A6A3BSL4</accession>
<evidence type="ECO:0000313" key="3">
    <source>
        <dbReference type="EMBL" id="KAE8717982.1"/>
    </source>
</evidence>
<reference evidence="3" key="1">
    <citation type="submission" date="2019-09" db="EMBL/GenBank/DDBJ databases">
        <title>Draft genome information of white flower Hibiscus syriacus.</title>
        <authorList>
            <person name="Kim Y.-M."/>
        </authorList>
    </citation>
    <scope>NUCLEOTIDE SEQUENCE [LARGE SCALE GENOMIC DNA]</scope>
    <source>
        <strain evidence="3">YM2019G1</strain>
    </source>
</reference>
<proteinExistence type="predicted"/>
<evidence type="ECO:0000256" key="2">
    <source>
        <dbReference type="SAM" id="Phobius"/>
    </source>
</evidence>
<dbReference type="EMBL" id="VEPZ02000817">
    <property type="protein sequence ID" value="KAE8717982.1"/>
    <property type="molecule type" value="Genomic_DNA"/>
</dbReference>
<dbReference type="AlphaFoldDB" id="A0A6A3BSL4"/>
<sequence>MWTRTPQAKPTPPPPHQPTPTHLNPASPKSASVNEVEPARKRSAENRRNPDPPYSERINGRIAILGLTALVLVELATGKSLISYHTLAIIFIEIYFVAAAAALYVKYEKEKVSVWPPSQS</sequence>
<evidence type="ECO:0000256" key="1">
    <source>
        <dbReference type="SAM" id="MobiDB-lite"/>
    </source>
</evidence>
<feature type="region of interest" description="Disordered" evidence="1">
    <location>
        <begin position="1"/>
        <end position="56"/>
    </location>
</feature>
<keyword evidence="4" id="KW-1185">Reference proteome</keyword>
<comment type="caution">
    <text evidence="3">The sequence shown here is derived from an EMBL/GenBank/DDBJ whole genome shotgun (WGS) entry which is preliminary data.</text>
</comment>
<dbReference type="SUPFAM" id="SSF103511">
    <property type="entry name" value="Chlorophyll a-b binding protein"/>
    <property type="match status" value="1"/>
</dbReference>
<protein>
    <submittedName>
        <fullName evidence="3">Uncharacterized protein</fullName>
    </submittedName>
</protein>
<keyword evidence="2" id="KW-0812">Transmembrane</keyword>
<feature type="compositionally biased region" description="Pro residues" evidence="1">
    <location>
        <begin position="9"/>
        <end position="18"/>
    </location>
</feature>